<accession>A0ABD1MFL6</accession>
<evidence type="ECO:0000313" key="3">
    <source>
        <dbReference type="EMBL" id="KAL2334599.1"/>
    </source>
</evidence>
<evidence type="ECO:0000313" key="4">
    <source>
        <dbReference type="Proteomes" id="UP001603857"/>
    </source>
</evidence>
<dbReference type="EMBL" id="JBGMDY010000005">
    <property type="protein sequence ID" value="KAL2334599.1"/>
    <property type="molecule type" value="Genomic_DNA"/>
</dbReference>
<name>A0ABD1MFL6_9FABA</name>
<organism evidence="3 4">
    <name type="scientific">Flemingia macrophylla</name>
    <dbReference type="NCBI Taxonomy" id="520843"/>
    <lineage>
        <taxon>Eukaryota</taxon>
        <taxon>Viridiplantae</taxon>
        <taxon>Streptophyta</taxon>
        <taxon>Embryophyta</taxon>
        <taxon>Tracheophyta</taxon>
        <taxon>Spermatophyta</taxon>
        <taxon>Magnoliopsida</taxon>
        <taxon>eudicotyledons</taxon>
        <taxon>Gunneridae</taxon>
        <taxon>Pentapetalae</taxon>
        <taxon>rosids</taxon>
        <taxon>fabids</taxon>
        <taxon>Fabales</taxon>
        <taxon>Fabaceae</taxon>
        <taxon>Papilionoideae</taxon>
        <taxon>50 kb inversion clade</taxon>
        <taxon>NPAAA clade</taxon>
        <taxon>indigoferoid/millettioid clade</taxon>
        <taxon>Phaseoleae</taxon>
        <taxon>Flemingia</taxon>
    </lineage>
</organism>
<reference evidence="3 4" key="1">
    <citation type="submission" date="2024-08" db="EMBL/GenBank/DDBJ databases">
        <title>Insights into the chromosomal genome structure of Flemingia macrophylla.</title>
        <authorList>
            <person name="Ding Y."/>
            <person name="Zhao Y."/>
            <person name="Bi W."/>
            <person name="Wu M."/>
            <person name="Zhao G."/>
            <person name="Gong Y."/>
            <person name="Li W."/>
            <person name="Zhang P."/>
        </authorList>
    </citation>
    <scope>NUCLEOTIDE SEQUENCE [LARGE SCALE GENOMIC DNA]</scope>
    <source>
        <strain evidence="3">DYQJB</strain>
        <tissue evidence="3">Leaf</tissue>
    </source>
</reference>
<dbReference type="InterPro" id="IPR002885">
    <property type="entry name" value="PPR_rpt"/>
</dbReference>
<dbReference type="AlphaFoldDB" id="A0ABD1MFL6"/>
<comment type="caution">
    <text evidence="3">The sequence shown here is derived from an EMBL/GenBank/DDBJ whole genome shotgun (WGS) entry which is preliminary data.</text>
</comment>
<protein>
    <recommendedName>
        <fullName evidence="5">Pentatricopeptide repeat-containing protein</fullName>
    </recommendedName>
</protein>
<feature type="repeat" description="PPR" evidence="2">
    <location>
        <begin position="93"/>
        <end position="127"/>
    </location>
</feature>
<gene>
    <name evidence="3" type="ORF">Fmac_015812</name>
</gene>
<proteinExistence type="predicted"/>
<dbReference type="Gene3D" id="1.25.40.10">
    <property type="entry name" value="Tetratricopeptide repeat domain"/>
    <property type="match status" value="2"/>
</dbReference>
<dbReference type="PANTHER" id="PTHR45613:SF207">
    <property type="entry name" value="OS08G0300700 PROTEIN"/>
    <property type="match status" value="1"/>
</dbReference>
<evidence type="ECO:0000256" key="2">
    <source>
        <dbReference type="PROSITE-ProRule" id="PRU00708"/>
    </source>
</evidence>
<evidence type="ECO:0008006" key="5">
    <source>
        <dbReference type="Google" id="ProtNLM"/>
    </source>
</evidence>
<dbReference type="NCBIfam" id="TIGR00756">
    <property type="entry name" value="PPR"/>
    <property type="match status" value="2"/>
</dbReference>
<dbReference type="PROSITE" id="PS51375">
    <property type="entry name" value="PPR"/>
    <property type="match status" value="2"/>
</dbReference>
<sequence length="146" mass="16372">MAQGFRFNQLIYGTLVNGLSKTGETKVALELLKKIEGHSIKPNVVMYNTIIDNLCKNKLVADAYENEKHQPKGKMKEAKIVMAAMVKAGVKPNVVTYTILMNGYCLINEVKHAKYVFNSMVQNGIAPNVHCYTTMIDGFCKKQNDR</sequence>
<keyword evidence="1" id="KW-0677">Repeat</keyword>
<dbReference type="PANTHER" id="PTHR45613">
    <property type="entry name" value="PENTATRICOPEPTIDE REPEAT-CONTAINING PROTEIN"/>
    <property type="match status" value="1"/>
</dbReference>
<keyword evidence="4" id="KW-1185">Reference proteome</keyword>
<dbReference type="Pfam" id="PF13041">
    <property type="entry name" value="PPR_2"/>
    <property type="match status" value="2"/>
</dbReference>
<feature type="repeat" description="PPR" evidence="2">
    <location>
        <begin position="8"/>
        <end position="42"/>
    </location>
</feature>
<dbReference type="Proteomes" id="UP001603857">
    <property type="component" value="Unassembled WGS sequence"/>
</dbReference>
<dbReference type="InterPro" id="IPR011990">
    <property type="entry name" value="TPR-like_helical_dom_sf"/>
</dbReference>
<evidence type="ECO:0000256" key="1">
    <source>
        <dbReference type="ARBA" id="ARBA00022737"/>
    </source>
</evidence>